<keyword evidence="2" id="KW-0597">Phosphoprotein</keyword>
<dbReference type="PROSITE" id="PS50075">
    <property type="entry name" value="CARRIER"/>
    <property type="match status" value="1"/>
</dbReference>
<protein>
    <submittedName>
        <fullName evidence="4">Acyl carrier protein</fullName>
    </submittedName>
</protein>
<dbReference type="InterPro" id="IPR009081">
    <property type="entry name" value="PP-bd_ACP"/>
</dbReference>
<dbReference type="PROSITE" id="PS00012">
    <property type="entry name" value="PHOSPHOPANTETHEINE"/>
    <property type="match status" value="1"/>
</dbReference>
<dbReference type="EMBL" id="JAAGMK010000234">
    <property type="protein sequence ID" value="NEB84317.1"/>
    <property type="molecule type" value="Genomic_DNA"/>
</dbReference>
<reference evidence="4 6" key="1">
    <citation type="submission" date="2020-01" db="EMBL/GenBank/DDBJ databases">
        <title>Insect and environment-associated Actinomycetes.</title>
        <authorList>
            <person name="Currrie C."/>
            <person name="Chevrette M."/>
            <person name="Carlson C."/>
            <person name="Stubbendieck R."/>
            <person name="Wendt-Pienkowski E."/>
        </authorList>
    </citation>
    <scope>NUCLEOTIDE SEQUENCE</scope>
    <source>
        <strain evidence="4">SID505</strain>
        <strain evidence="5 6">SID7903</strain>
    </source>
</reference>
<comment type="caution">
    <text evidence="4">The sequence shown here is derived from an EMBL/GenBank/DDBJ whole genome shotgun (WGS) entry which is preliminary data.</text>
</comment>
<keyword evidence="1" id="KW-0596">Phosphopantetheine</keyword>
<evidence type="ECO:0000313" key="4">
    <source>
        <dbReference type="EMBL" id="NEB84317.1"/>
    </source>
</evidence>
<dbReference type="Gene3D" id="1.10.1200.10">
    <property type="entry name" value="ACP-like"/>
    <property type="match status" value="1"/>
</dbReference>
<gene>
    <name evidence="4" type="ORF">G3I43_09025</name>
    <name evidence="5" type="ORF">G3I58_21685</name>
</gene>
<dbReference type="Proteomes" id="UP000470951">
    <property type="component" value="Unassembled WGS sequence"/>
</dbReference>
<accession>A0A6G3SMR9</accession>
<dbReference type="RefSeq" id="WP_047179321.1">
    <property type="nucleotide sequence ID" value="NZ_CBDRIV010000054.1"/>
</dbReference>
<dbReference type="InterPro" id="IPR006162">
    <property type="entry name" value="Ppantetheine_attach_site"/>
</dbReference>
<dbReference type="EMBL" id="JAAGMS010000238">
    <property type="protein sequence ID" value="NEC00568.1"/>
    <property type="molecule type" value="Genomic_DNA"/>
</dbReference>
<sequence length="87" mass="9373">MTQRNFTFDDLRTILREAAGLEDEVLGDDALDAAFEDLGLESLALLETGSRIEREYGITLDDSSLTGSKTPRALLEIVNGELATAAA</sequence>
<evidence type="ECO:0000313" key="5">
    <source>
        <dbReference type="EMBL" id="NEC00568.1"/>
    </source>
</evidence>
<dbReference type="SUPFAM" id="SSF47336">
    <property type="entry name" value="ACP-like"/>
    <property type="match status" value="1"/>
</dbReference>
<evidence type="ECO:0000256" key="2">
    <source>
        <dbReference type="ARBA" id="ARBA00022553"/>
    </source>
</evidence>
<feature type="domain" description="Carrier" evidence="3">
    <location>
        <begin position="5"/>
        <end position="82"/>
    </location>
</feature>
<proteinExistence type="predicted"/>
<dbReference type="GO" id="GO:0031177">
    <property type="term" value="F:phosphopantetheine binding"/>
    <property type="evidence" value="ECO:0007669"/>
    <property type="project" value="InterPro"/>
</dbReference>
<evidence type="ECO:0000259" key="3">
    <source>
        <dbReference type="PROSITE" id="PS50075"/>
    </source>
</evidence>
<dbReference type="SMART" id="SM00823">
    <property type="entry name" value="PKS_PP"/>
    <property type="match status" value="1"/>
</dbReference>
<name>A0A6G3SMR9_STRAQ</name>
<dbReference type="InterPro" id="IPR036736">
    <property type="entry name" value="ACP-like_sf"/>
</dbReference>
<dbReference type="Pfam" id="PF00550">
    <property type="entry name" value="PP-binding"/>
    <property type="match status" value="1"/>
</dbReference>
<dbReference type="GO" id="GO:0017000">
    <property type="term" value="P:antibiotic biosynthetic process"/>
    <property type="evidence" value="ECO:0007669"/>
    <property type="project" value="UniProtKB-ARBA"/>
</dbReference>
<evidence type="ECO:0000256" key="1">
    <source>
        <dbReference type="ARBA" id="ARBA00022450"/>
    </source>
</evidence>
<evidence type="ECO:0000313" key="6">
    <source>
        <dbReference type="Proteomes" id="UP000470951"/>
    </source>
</evidence>
<dbReference type="InterPro" id="IPR020806">
    <property type="entry name" value="PKS_PP-bd"/>
</dbReference>
<dbReference type="AlphaFoldDB" id="A0A6G3SMR9"/>
<organism evidence="4">
    <name type="scientific">Streptomyces anulatus</name>
    <name type="common">Streptomyces chrysomallus</name>
    <dbReference type="NCBI Taxonomy" id="1892"/>
    <lineage>
        <taxon>Bacteria</taxon>
        <taxon>Bacillati</taxon>
        <taxon>Actinomycetota</taxon>
        <taxon>Actinomycetes</taxon>
        <taxon>Kitasatosporales</taxon>
        <taxon>Streptomycetaceae</taxon>
        <taxon>Streptomyces</taxon>
    </lineage>
</organism>